<evidence type="ECO:0000313" key="2">
    <source>
        <dbReference type="EMBL" id="KAG8175273.1"/>
    </source>
</evidence>
<feature type="chain" id="PRO_5043742325" evidence="1">
    <location>
        <begin position="17"/>
        <end position="178"/>
    </location>
</feature>
<feature type="signal peptide" evidence="1">
    <location>
        <begin position="1"/>
        <end position="16"/>
    </location>
</feature>
<evidence type="ECO:0000256" key="1">
    <source>
        <dbReference type="SAM" id="SignalP"/>
    </source>
</evidence>
<sequence>MKHALSFAELFDLAQAFQWVWENIAYISKISTYNWGGNRNLTLMGKGSEVMAVSLLRMAVTKISVYGVTDILVTASSGDILNEASFLTIKALEGVDEEGNSYVNNLRLTNMLADALDCPTSLWKNRNATITCLQGVEALRLVKAAASLSKGIGPPNVFLPQTKGPDMFSSSILTRLST</sequence>
<organism evidence="2 3">
    <name type="scientific">Oedothorax gibbosus</name>
    <dbReference type="NCBI Taxonomy" id="931172"/>
    <lineage>
        <taxon>Eukaryota</taxon>
        <taxon>Metazoa</taxon>
        <taxon>Ecdysozoa</taxon>
        <taxon>Arthropoda</taxon>
        <taxon>Chelicerata</taxon>
        <taxon>Arachnida</taxon>
        <taxon>Araneae</taxon>
        <taxon>Araneomorphae</taxon>
        <taxon>Entelegynae</taxon>
        <taxon>Araneoidea</taxon>
        <taxon>Linyphiidae</taxon>
        <taxon>Erigoninae</taxon>
        <taxon>Oedothorax</taxon>
    </lineage>
</organism>
<keyword evidence="3" id="KW-1185">Reference proteome</keyword>
<reference evidence="2 3" key="1">
    <citation type="journal article" date="2022" name="Nat. Ecol. Evol.">
        <title>A masculinizing supergene underlies an exaggerated male reproductive morph in a spider.</title>
        <authorList>
            <person name="Hendrickx F."/>
            <person name="De Corte Z."/>
            <person name="Sonet G."/>
            <person name="Van Belleghem S.M."/>
            <person name="Kostlbacher S."/>
            <person name="Vangestel C."/>
        </authorList>
    </citation>
    <scope>NUCLEOTIDE SEQUENCE [LARGE SCALE GENOMIC DNA]</scope>
    <source>
        <strain evidence="2">W744_W776</strain>
    </source>
</reference>
<accession>A0AAV6TUG6</accession>
<dbReference type="AlphaFoldDB" id="A0AAV6TUG6"/>
<comment type="caution">
    <text evidence="2">The sequence shown here is derived from an EMBL/GenBank/DDBJ whole genome shotgun (WGS) entry which is preliminary data.</text>
</comment>
<dbReference type="EMBL" id="JAFNEN010001040">
    <property type="protein sequence ID" value="KAG8175273.1"/>
    <property type="molecule type" value="Genomic_DNA"/>
</dbReference>
<evidence type="ECO:0000313" key="3">
    <source>
        <dbReference type="Proteomes" id="UP000827092"/>
    </source>
</evidence>
<keyword evidence="1" id="KW-0732">Signal</keyword>
<name>A0AAV6TUG6_9ARAC</name>
<protein>
    <submittedName>
        <fullName evidence="2">Uncharacterized protein</fullName>
    </submittedName>
</protein>
<proteinExistence type="predicted"/>
<gene>
    <name evidence="2" type="ORF">JTE90_015393</name>
</gene>
<dbReference type="InterPro" id="IPR029058">
    <property type="entry name" value="AB_hydrolase_fold"/>
</dbReference>
<dbReference type="Gene3D" id="3.40.50.1820">
    <property type="entry name" value="alpha/beta hydrolase"/>
    <property type="match status" value="1"/>
</dbReference>
<dbReference type="Proteomes" id="UP000827092">
    <property type="component" value="Unassembled WGS sequence"/>
</dbReference>